<sequence length="231" mass="25959">MKQPDFEPVFQAFCPPDSSSTCHSPFSLSFFFPLWSRWIKRGIGKFPSLMGACVSIDDDANGRVAETRLIRSPSQLDGGFVSQSKFGSQYSITSSWTTTGSNKEETFYDARAWPDSSSEDDFFSVNGDFVPSGASSPIHQRSFAGFPPATRTVSLSRSSFFKRELSSFTEKKEPLDHGNVLPDPKYKKEIQLVQFFQDRFWTNQAGQLDHDSHPHNRGITRGKSMSMPKGR</sequence>
<gene>
    <name evidence="2" type="ORF">ACJRO7_009287</name>
</gene>
<accession>A0ABD3L885</accession>
<name>A0ABD3L885_EUCGL</name>
<dbReference type="PANTHER" id="PTHR34280:SF2">
    <property type="entry name" value="OS01G0920100 PROTEIN"/>
    <property type="match status" value="1"/>
</dbReference>
<dbReference type="PANTHER" id="PTHR34280">
    <property type="entry name" value="OS01G0920100 PROTEIN"/>
    <property type="match status" value="1"/>
</dbReference>
<evidence type="ECO:0000313" key="3">
    <source>
        <dbReference type="Proteomes" id="UP001634007"/>
    </source>
</evidence>
<dbReference type="EMBL" id="JBJKBG010000002">
    <property type="protein sequence ID" value="KAL3748037.1"/>
    <property type="molecule type" value="Genomic_DNA"/>
</dbReference>
<protein>
    <submittedName>
        <fullName evidence="2">Uncharacterized protein</fullName>
    </submittedName>
</protein>
<evidence type="ECO:0000256" key="1">
    <source>
        <dbReference type="SAM" id="MobiDB-lite"/>
    </source>
</evidence>
<dbReference type="Proteomes" id="UP001634007">
    <property type="component" value="Unassembled WGS sequence"/>
</dbReference>
<comment type="caution">
    <text evidence="2">The sequence shown here is derived from an EMBL/GenBank/DDBJ whole genome shotgun (WGS) entry which is preliminary data.</text>
</comment>
<keyword evidence="3" id="KW-1185">Reference proteome</keyword>
<dbReference type="AlphaFoldDB" id="A0ABD3L885"/>
<organism evidence="2 3">
    <name type="scientific">Eucalyptus globulus</name>
    <name type="common">Tasmanian blue gum</name>
    <dbReference type="NCBI Taxonomy" id="34317"/>
    <lineage>
        <taxon>Eukaryota</taxon>
        <taxon>Viridiplantae</taxon>
        <taxon>Streptophyta</taxon>
        <taxon>Embryophyta</taxon>
        <taxon>Tracheophyta</taxon>
        <taxon>Spermatophyta</taxon>
        <taxon>Magnoliopsida</taxon>
        <taxon>eudicotyledons</taxon>
        <taxon>Gunneridae</taxon>
        <taxon>Pentapetalae</taxon>
        <taxon>rosids</taxon>
        <taxon>malvids</taxon>
        <taxon>Myrtales</taxon>
        <taxon>Myrtaceae</taxon>
        <taxon>Myrtoideae</taxon>
        <taxon>Eucalypteae</taxon>
        <taxon>Eucalyptus</taxon>
    </lineage>
</organism>
<feature type="region of interest" description="Disordered" evidence="1">
    <location>
        <begin position="206"/>
        <end position="231"/>
    </location>
</feature>
<proteinExistence type="predicted"/>
<reference evidence="2 3" key="1">
    <citation type="submission" date="2024-11" db="EMBL/GenBank/DDBJ databases">
        <title>Chromosome-level genome assembly of Eucalyptus globulus Labill. provides insights into its genome evolution.</title>
        <authorList>
            <person name="Li X."/>
        </authorList>
    </citation>
    <scope>NUCLEOTIDE SEQUENCE [LARGE SCALE GENOMIC DNA]</scope>
    <source>
        <strain evidence="2">CL2024</strain>
        <tissue evidence="2">Fresh tender leaves</tissue>
    </source>
</reference>
<evidence type="ECO:0000313" key="2">
    <source>
        <dbReference type="EMBL" id="KAL3748038.1"/>
    </source>
</evidence>
<dbReference type="EMBL" id="JBJKBG010000002">
    <property type="protein sequence ID" value="KAL3748038.1"/>
    <property type="molecule type" value="Genomic_DNA"/>
</dbReference>
<dbReference type="InterPro" id="IPR038947">
    <property type="entry name" value="At3g27210-like"/>
</dbReference>